<keyword evidence="1" id="KW-1133">Transmembrane helix</keyword>
<keyword evidence="1" id="KW-0812">Transmembrane</keyword>
<evidence type="ECO:0000256" key="1">
    <source>
        <dbReference type="SAM" id="Phobius"/>
    </source>
</evidence>
<sequence length="193" mass="22147">MKRTWFFSIFFAFAIYVFYRNIIYLFNSTPDDNHNPSEMKKIVGRLIGFDGVVHEKLRIKFTYATTSKLCEKVINWPVIVTSPRFFSQEKYIEIGVGRRFLFEFSDSPAGRGLCGWRLYRIDYSVNSHSNTLCSGTVAGLNGYNSHDIGSERFNFNGTTETCKPLGKPDLFSDKVIIFELGETLLHKSAHRLG</sequence>
<evidence type="ECO:0000313" key="3">
    <source>
        <dbReference type="Proteomes" id="UP000279384"/>
    </source>
</evidence>
<proteinExistence type="predicted"/>
<reference evidence="2 3" key="1">
    <citation type="submission" date="2018-10" db="EMBL/GenBank/DDBJ databases">
        <title>Genomic Encyclopedia of Type Strains, Phase IV (KMG-IV): sequencing the most valuable type-strain genomes for metagenomic binning, comparative biology and taxonomic classification.</title>
        <authorList>
            <person name="Goeker M."/>
        </authorList>
    </citation>
    <scope>NUCLEOTIDE SEQUENCE [LARGE SCALE GENOMIC DNA]</scope>
    <source>
        <strain evidence="2 3">DSM 3303</strain>
    </source>
</reference>
<dbReference type="RefSeq" id="WP_147424519.1">
    <property type="nucleotide sequence ID" value="NZ_RBID01000020.1"/>
</dbReference>
<name>A0A495AXD6_VOGIN</name>
<dbReference type="AlphaFoldDB" id="A0A495AXD6"/>
<feature type="transmembrane region" description="Helical" evidence="1">
    <location>
        <begin position="5"/>
        <end position="26"/>
    </location>
</feature>
<dbReference type="Proteomes" id="UP000279384">
    <property type="component" value="Unassembled WGS sequence"/>
</dbReference>
<organism evidence="2 3">
    <name type="scientific">Vogesella indigofera</name>
    <name type="common">Pseudomonas indigofera</name>
    <dbReference type="NCBI Taxonomy" id="45465"/>
    <lineage>
        <taxon>Bacteria</taxon>
        <taxon>Pseudomonadati</taxon>
        <taxon>Pseudomonadota</taxon>
        <taxon>Betaproteobacteria</taxon>
        <taxon>Neisseriales</taxon>
        <taxon>Chromobacteriaceae</taxon>
        <taxon>Vogesella</taxon>
    </lineage>
</organism>
<gene>
    <name evidence="2" type="ORF">C8E02_3461</name>
</gene>
<comment type="caution">
    <text evidence="2">The sequence shown here is derived from an EMBL/GenBank/DDBJ whole genome shotgun (WGS) entry which is preliminary data.</text>
</comment>
<dbReference type="EMBL" id="RBID01000020">
    <property type="protein sequence ID" value="RKQ52990.1"/>
    <property type="molecule type" value="Genomic_DNA"/>
</dbReference>
<accession>A0A495AXD6</accession>
<evidence type="ECO:0000313" key="2">
    <source>
        <dbReference type="EMBL" id="RKQ52990.1"/>
    </source>
</evidence>
<keyword evidence="1" id="KW-0472">Membrane</keyword>
<protein>
    <submittedName>
        <fullName evidence="2">Uncharacterized protein</fullName>
    </submittedName>
</protein>